<dbReference type="InterPro" id="IPR004540">
    <property type="entry name" value="Transl_elong_EFG/EF2"/>
</dbReference>
<dbReference type="NCBIfam" id="TIGR00231">
    <property type="entry name" value="small_GTP"/>
    <property type="match status" value="1"/>
</dbReference>
<dbReference type="InterPro" id="IPR000640">
    <property type="entry name" value="EFG_V-like"/>
</dbReference>
<evidence type="ECO:0000256" key="1">
    <source>
        <dbReference type="ARBA" id="ARBA00005870"/>
    </source>
</evidence>
<evidence type="ECO:0000256" key="9">
    <source>
        <dbReference type="HAMAP-Rule" id="MF_00054"/>
    </source>
</evidence>
<evidence type="ECO:0000256" key="8">
    <source>
        <dbReference type="ARBA" id="ARBA00024731"/>
    </source>
</evidence>
<keyword evidence="3 9" id="KW-0963">Cytoplasm</keyword>
<dbReference type="PRINTS" id="PR00315">
    <property type="entry name" value="ELONGATNFCT"/>
</dbReference>
<dbReference type="Gene3D" id="3.30.230.10">
    <property type="match status" value="1"/>
</dbReference>
<dbReference type="FunFam" id="3.40.50.300:FF:000029">
    <property type="entry name" value="Elongation factor G"/>
    <property type="match status" value="1"/>
</dbReference>
<sequence>MAREYKIEDYRNFGIMAHIDAGKTTTTERILFYTGKSHKIGEVHDGAATMDWMEQEQERGITITSAATTTFWQGRDGKKRRFNIIDTPGHVDFTIEVERSLRVLDGAVALLDANAGVEPQTETVWRQADKYNVPRMIFCNKMDKIGADFYRSVEMVKSRLGATPVVIQLPIGAENDFAGVIDLIEMKALVWDGEHLGAQWDITDIPADMKDKAEEWREAMIEAVVEIDEAAMEAYLEGEMPDNDTIRKLLRKGTIGVQFFPMLCGSAFKNKGVQPLLDAVVDFLPSPIDIESIKGIDVKTEADIERHADDNEPLSMLAFKIMNDPFVGSLTFCRVYSGKLEKGSSVMNTVKEKRERVGRMLQMHSNSRSDIEEAYAGDIVALAGLKETTTGDTLCDPLKPVILERMEFPEPVIRIAIEPKTKADQEKMGIALNRLAAEDPSFRVFSDEESGQTIIAGMGELHLDILVDRMKREFKVEANVGAPQVAYRETITQAHEEDYTHKKQSGGSGQFARVKIIFEPNPDGEDFVFESKIVGGSVPKEYIPGVQKGIESVLSSGPLAGFPMLGIKATLVDGAYHDVDSSVLAFEIAARACFREAARKAGAQLLEPIMSVEVVTPEDYVGDVIGDLNSRRGQIQGQEPRGNATVIEAEVPLANMFKYVDTLRSMSQGRAQYTMTFDHNAPVPSNVAQEIQAKYSGSK</sequence>
<dbReference type="GO" id="GO:0003924">
    <property type="term" value="F:GTPase activity"/>
    <property type="evidence" value="ECO:0007669"/>
    <property type="project" value="InterPro"/>
</dbReference>
<dbReference type="Proteomes" id="UP000596083">
    <property type="component" value="Chromosome"/>
</dbReference>
<dbReference type="SUPFAM" id="SSF54211">
    <property type="entry name" value="Ribosomal protein S5 domain 2-like"/>
    <property type="match status" value="1"/>
</dbReference>
<dbReference type="CDD" id="cd04088">
    <property type="entry name" value="EFG_mtEFG_II"/>
    <property type="match status" value="1"/>
</dbReference>
<evidence type="ECO:0000259" key="10">
    <source>
        <dbReference type="PROSITE" id="PS51722"/>
    </source>
</evidence>
<dbReference type="InterPro" id="IPR053905">
    <property type="entry name" value="EF-G-like_DII"/>
</dbReference>
<organism evidence="11 12">
    <name type="scientific">Martelella lutilitoris</name>
    <dbReference type="NCBI Taxonomy" id="2583532"/>
    <lineage>
        <taxon>Bacteria</taxon>
        <taxon>Pseudomonadati</taxon>
        <taxon>Pseudomonadota</taxon>
        <taxon>Alphaproteobacteria</taxon>
        <taxon>Hyphomicrobiales</taxon>
        <taxon>Aurantimonadaceae</taxon>
        <taxon>Martelella</taxon>
    </lineage>
</organism>
<dbReference type="Gene3D" id="3.30.70.870">
    <property type="entry name" value="Elongation Factor G (Translational Gtpase), domain 3"/>
    <property type="match status" value="1"/>
</dbReference>
<evidence type="ECO:0000256" key="6">
    <source>
        <dbReference type="ARBA" id="ARBA00022917"/>
    </source>
</evidence>
<dbReference type="FunFam" id="3.30.230.10:FF:000003">
    <property type="entry name" value="Elongation factor G"/>
    <property type="match status" value="1"/>
</dbReference>
<feature type="binding site" evidence="9">
    <location>
        <begin position="17"/>
        <end position="24"/>
    </location>
    <ligand>
        <name>GTP</name>
        <dbReference type="ChEBI" id="CHEBI:37565"/>
    </ligand>
</feature>
<comment type="subcellular location">
    <subcellularLocation>
        <location evidence="9">Cytoplasm</location>
    </subcellularLocation>
</comment>
<dbReference type="InterPro" id="IPR027417">
    <property type="entry name" value="P-loop_NTPase"/>
</dbReference>
<keyword evidence="4 9" id="KW-0547">Nucleotide-binding</keyword>
<dbReference type="Pfam" id="PF22042">
    <property type="entry name" value="EF-G_D2"/>
    <property type="match status" value="1"/>
</dbReference>
<feature type="binding site" evidence="9">
    <location>
        <begin position="86"/>
        <end position="90"/>
    </location>
    <ligand>
        <name>GTP</name>
        <dbReference type="ChEBI" id="CHEBI:37565"/>
    </ligand>
</feature>
<dbReference type="InterPro" id="IPR035649">
    <property type="entry name" value="EFG_V"/>
</dbReference>
<dbReference type="SUPFAM" id="SSF54980">
    <property type="entry name" value="EF-G C-terminal domain-like"/>
    <property type="match status" value="2"/>
</dbReference>
<dbReference type="CDD" id="cd01434">
    <property type="entry name" value="EFG_mtEFG1_IV"/>
    <property type="match status" value="1"/>
</dbReference>
<dbReference type="CDD" id="cd01886">
    <property type="entry name" value="EF-G"/>
    <property type="match status" value="1"/>
</dbReference>
<dbReference type="SUPFAM" id="SSF50447">
    <property type="entry name" value="Translation proteins"/>
    <property type="match status" value="1"/>
</dbReference>
<evidence type="ECO:0000256" key="2">
    <source>
        <dbReference type="ARBA" id="ARBA00017872"/>
    </source>
</evidence>
<dbReference type="InterPro" id="IPR005225">
    <property type="entry name" value="Small_GTP-bd"/>
</dbReference>
<dbReference type="GO" id="GO:0005737">
    <property type="term" value="C:cytoplasm"/>
    <property type="evidence" value="ECO:0007669"/>
    <property type="project" value="UniProtKB-SubCell"/>
</dbReference>
<feature type="domain" description="Tr-type G" evidence="10">
    <location>
        <begin position="8"/>
        <end position="288"/>
    </location>
</feature>
<dbReference type="GO" id="GO:0032790">
    <property type="term" value="P:ribosome disassembly"/>
    <property type="evidence" value="ECO:0007669"/>
    <property type="project" value="TreeGrafter"/>
</dbReference>
<dbReference type="PROSITE" id="PS51722">
    <property type="entry name" value="G_TR_2"/>
    <property type="match status" value="1"/>
</dbReference>
<keyword evidence="5 9" id="KW-0251">Elongation factor</keyword>
<dbReference type="GO" id="GO:0005525">
    <property type="term" value="F:GTP binding"/>
    <property type="evidence" value="ECO:0007669"/>
    <property type="project" value="UniProtKB-UniRule"/>
</dbReference>
<dbReference type="NCBIfam" id="TIGR00484">
    <property type="entry name" value="EF-G"/>
    <property type="match status" value="1"/>
</dbReference>
<dbReference type="InterPro" id="IPR014721">
    <property type="entry name" value="Ribsml_uS5_D2-typ_fold_subgr"/>
</dbReference>
<keyword evidence="7 9" id="KW-0342">GTP-binding</keyword>
<feature type="binding site" evidence="9">
    <location>
        <begin position="140"/>
        <end position="143"/>
    </location>
    <ligand>
        <name>GTP</name>
        <dbReference type="ChEBI" id="CHEBI:37565"/>
    </ligand>
</feature>
<dbReference type="PROSITE" id="PS00301">
    <property type="entry name" value="G_TR_1"/>
    <property type="match status" value="1"/>
</dbReference>
<evidence type="ECO:0000313" key="12">
    <source>
        <dbReference type="Proteomes" id="UP000596083"/>
    </source>
</evidence>
<dbReference type="NCBIfam" id="NF009381">
    <property type="entry name" value="PRK12740.1-5"/>
    <property type="match status" value="1"/>
</dbReference>
<dbReference type="Pfam" id="PF00679">
    <property type="entry name" value="EFG_C"/>
    <property type="match status" value="1"/>
</dbReference>
<dbReference type="GO" id="GO:0003746">
    <property type="term" value="F:translation elongation factor activity"/>
    <property type="evidence" value="ECO:0007669"/>
    <property type="project" value="UniProtKB-UniRule"/>
</dbReference>
<dbReference type="InterPro" id="IPR031157">
    <property type="entry name" value="G_TR_CS"/>
</dbReference>
<evidence type="ECO:0000313" key="11">
    <source>
        <dbReference type="EMBL" id="QQM31870.1"/>
    </source>
</evidence>
<dbReference type="CDD" id="cd16262">
    <property type="entry name" value="EFG_III"/>
    <property type="match status" value="1"/>
</dbReference>
<dbReference type="InterPro" id="IPR020568">
    <property type="entry name" value="Ribosomal_Su5_D2-typ_SF"/>
</dbReference>
<dbReference type="RefSeq" id="WP_200337374.1">
    <property type="nucleotide sequence ID" value="NZ_CP066786.1"/>
</dbReference>
<dbReference type="PANTHER" id="PTHR43261">
    <property type="entry name" value="TRANSLATION ELONGATION FACTOR G-RELATED"/>
    <property type="match status" value="1"/>
</dbReference>
<dbReference type="Gene3D" id="2.40.30.10">
    <property type="entry name" value="Translation factors"/>
    <property type="match status" value="1"/>
</dbReference>
<evidence type="ECO:0000256" key="5">
    <source>
        <dbReference type="ARBA" id="ARBA00022768"/>
    </source>
</evidence>
<dbReference type="AlphaFoldDB" id="A0A7T7HMC6"/>
<dbReference type="CDD" id="cd03713">
    <property type="entry name" value="EFG_mtEFG_C"/>
    <property type="match status" value="1"/>
</dbReference>
<evidence type="ECO:0000256" key="7">
    <source>
        <dbReference type="ARBA" id="ARBA00023134"/>
    </source>
</evidence>
<name>A0A7T7HMC6_9HYPH</name>
<dbReference type="EMBL" id="CP066786">
    <property type="protein sequence ID" value="QQM31870.1"/>
    <property type="molecule type" value="Genomic_DNA"/>
</dbReference>
<gene>
    <name evidence="9 11" type="primary">fusA</name>
    <name evidence="11" type="ORF">JET14_06830</name>
</gene>
<reference evidence="11 12" key="1">
    <citation type="submission" date="2020-12" db="EMBL/GenBank/DDBJ databases">
        <authorList>
            <person name="Zheng R.K."/>
            <person name="Sun C.M."/>
        </authorList>
    </citation>
    <scope>NUCLEOTIDE SEQUENCE [LARGE SCALE GENOMIC DNA]</scope>
    <source>
        <strain evidence="11 12">ZRK001</strain>
    </source>
</reference>
<dbReference type="InterPro" id="IPR009022">
    <property type="entry name" value="EFG_III"/>
</dbReference>
<dbReference type="PANTHER" id="PTHR43261:SF1">
    <property type="entry name" value="RIBOSOME-RELEASING FACTOR 2, MITOCHONDRIAL"/>
    <property type="match status" value="1"/>
</dbReference>
<dbReference type="Gene3D" id="3.40.50.300">
    <property type="entry name" value="P-loop containing nucleotide triphosphate hydrolases"/>
    <property type="match status" value="1"/>
</dbReference>
<dbReference type="FunFam" id="2.40.30.10:FF:000006">
    <property type="entry name" value="Elongation factor G"/>
    <property type="match status" value="1"/>
</dbReference>
<dbReference type="FunFam" id="3.30.70.870:FF:000001">
    <property type="entry name" value="Elongation factor G"/>
    <property type="match status" value="1"/>
</dbReference>
<comment type="function">
    <text evidence="8 9">Catalyzes the GTP-dependent ribosomal translocation step during translation elongation. During this step, the ribosome changes from the pre-translocational (PRE) to the post-translocational (POST) state as the newly formed A-site-bound peptidyl-tRNA and P-site-bound deacylated tRNA move to the P and E sites, respectively. Catalyzes the coordinated movement of the two tRNA molecules, the mRNA and conformational changes in the ribosome.</text>
</comment>
<dbReference type="InterPro" id="IPR035647">
    <property type="entry name" value="EFG_III/V"/>
</dbReference>
<dbReference type="SUPFAM" id="SSF52540">
    <property type="entry name" value="P-loop containing nucleoside triphosphate hydrolases"/>
    <property type="match status" value="1"/>
</dbReference>
<protein>
    <recommendedName>
        <fullName evidence="2 9">Elongation factor G</fullName>
        <shortName evidence="9">EF-G</shortName>
    </recommendedName>
</protein>
<comment type="similarity">
    <text evidence="1 9">Belongs to the TRAFAC class translation factor GTPase superfamily. Classic translation factor GTPase family. EF-G/EF-2 subfamily.</text>
</comment>
<dbReference type="InterPro" id="IPR041095">
    <property type="entry name" value="EFG_II"/>
</dbReference>
<dbReference type="FunFam" id="3.30.70.240:FF:000001">
    <property type="entry name" value="Elongation factor G"/>
    <property type="match status" value="1"/>
</dbReference>
<evidence type="ECO:0000256" key="4">
    <source>
        <dbReference type="ARBA" id="ARBA00022741"/>
    </source>
</evidence>
<dbReference type="Gene3D" id="3.30.70.240">
    <property type="match status" value="1"/>
</dbReference>
<dbReference type="InterPro" id="IPR009000">
    <property type="entry name" value="Transl_B-barrel_sf"/>
</dbReference>
<evidence type="ECO:0000256" key="3">
    <source>
        <dbReference type="ARBA" id="ARBA00022490"/>
    </source>
</evidence>
<dbReference type="SMART" id="SM00889">
    <property type="entry name" value="EFG_IV"/>
    <property type="match status" value="1"/>
</dbReference>
<dbReference type="Pfam" id="PF14492">
    <property type="entry name" value="EFG_III"/>
    <property type="match status" value="1"/>
</dbReference>
<dbReference type="InterPro" id="IPR047872">
    <property type="entry name" value="EFG_IV"/>
</dbReference>
<dbReference type="GO" id="GO:0097216">
    <property type="term" value="F:guanosine tetraphosphate binding"/>
    <property type="evidence" value="ECO:0007669"/>
    <property type="project" value="UniProtKB-ARBA"/>
</dbReference>
<dbReference type="SMART" id="SM00838">
    <property type="entry name" value="EFG_C"/>
    <property type="match status" value="1"/>
</dbReference>
<keyword evidence="6 9" id="KW-0648">Protein biosynthesis</keyword>
<dbReference type="Pfam" id="PF03764">
    <property type="entry name" value="EFG_IV"/>
    <property type="match status" value="1"/>
</dbReference>
<accession>A0A7T7HMC6</accession>
<dbReference type="InterPro" id="IPR000795">
    <property type="entry name" value="T_Tr_GTP-bd_dom"/>
</dbReference>
<dbReference type="KEGG" id="mlut:JET14_06830"/>
<dbReference type="InterPro" id="IPR005517">
    <property type="entry name" value="Transl_elong_EFG/EF2_IV"/>
</dbReference>
<dbReference type="Pfam" id="PF00009">
    <property type="entry name" value="GTP_EFTU"/>
    <property type="match status" value="1"/>
</dbReference>
<dbReference type="HAMAP" id="MF_00054_B">
    <property type="entry name" value="EF_G_EF_2_B"/>
    <property type="match status" value="1"/>
</dbReference>
<proteinExistence type="inferred from homology"/>